<dbReference type="SMART" id="SM00283">
    <property type="entry name" value="MA"/>
    <property type="match status" value="1"/>
</dbReference>
<evidence type="ECO:0000259" key="5">
    <source>
        <dbReference type="PROSITE" id="PS50113"/>
    </source>
</evidence>
<dbReference type="GO" id="GO:0016020">
    <property type="term" value="C:membrane"/>
    <property type="evidence" value="ECO:0007669"/>
    <property type="project" value="InterPro"/>
</dbReference>
<dbReference type="Proteomes" id="UP000606044">
    <property type="component" value="Unassembled WGS sequence"/>
</dbReference>
<dbReference type="PANTHER" id="PTHR32089">
    <property type="entry name" value="METHYL-ACCEPTING CHEMOTAXIS PROTEIN MCPB"/>
    <property type="match status" value="1"/>
</dbReference>
<dbReference type="PANTHER" id="PTHR32089:SF112">
    <property type="entry name" value="LYSOZYME-LIKE PROTEIN-RELATED"/>
    <property type="match status" value="1"/>
</dbReference>
<dbReference type="GO" id="GO:0007165">
    <property type="term" value="P:signal transduction"/>
    <property type="evidence" value="ECO:0007669"/>
    <property type="project" value="UniProtKB-KW"/>
</dbReference>
<name>A0A917C8R1_9HYPH</name>
<dbReference type="GO" id="GO:0006935">
    <property type="term" value="P:chemotaxis"/>
    <property type="evidence" value="ECO:0007669"/>
    <property type="project" value="InterPro"/>
</dbReference>
<dbReference type="PROSITE" id="PS50113">
    <property type="entry name" value="PAC"/>
    <property type="match status" value="1"/>
</dbReference>
<feature type="domain" description="Methyl-accepting transducer" evidence="4">
    <location>
        <begin position="160"/>
        <end position="410"/>
    </location>
</feature>
<keyword evidence="7" id="KW-1185">Reference proteome</keyword>
<feature type="domain" description="PAC" evidence="5">
    <location>
        <begin position="96"/>
        <end position="148"/>
    </location>
</feature>
<dbReference type="CDD" id="cd00130">
    <property type="entry name" value="PAS"/>
    <property type="match status" value="1"/>
</dbReference>
<dbReference type="SUPFAM" id="SSF58104">
    <property type="entry name" value="Methyl-accepting chemotaxis protein (MCP) signaling domain"/>
    <property type="match status" value="1"/>
</dbReference>
<reference evidence="6" key="2">
    <citation type="submission" date="2020-09" db="EMBL/GenBank/DDBJ databases">
        <authorList>
            <person name="Sun Q."/>
            <person name="Sedlacek I."/>
        </authorList>
    </citation>
    <scope>NUCLEOTIDE SEQUENCE</scope>
    <source>
        <strain evidence="6">CCM 7897</strain>
    </source>
</reference>
<keyword evidence="1 3" id="KW-0807">Transducer</keyword>
<evidence type="ECO:0000259" key="4">
    <source>
        <dbReference type="PROSITE" id="PS50111"/>
    </source>
</evidence>
<dbReference type="InterPro" id="IPR004089">
    <property type="entry name" value="MCPsignal_dom"/>
</dbReference>
<dbReference type="SUPFAM" id="SSF55785">
    <property type="entry name" value="PYP-like sensor domain (PAS domain)"/>
    <property type="match status" value="1"/>
</dbReference>
<sequence>MLGRPNRKSDELIEVLGNFCGVGLWDAVLVNEDALHPKSQWTWTNEFRRLVGYSNETDFPNVCQSWSDKMHPEDAPGVFAAFNAALKKVPGKKSVFEARYRLKMKDGSYRWFRATGGIVHDASGKAVRACGALVDVQDATLAAQKAKAQAEAMSTLTTTFEREMSALTEKVAGAATELESTAQQLSASANQTTGQSNAVSTAAEEAGANVAAVAGAAEELGSSVAEIRRQVERSAGMSKEAVREADATAGIVSELRAVAASIGAVVDMINGLAAQTNLLALNATIEAARAGDAGKGFAVVAAEVKALANETAKATAEISGKVNAIQSTTDKAVDAIGGISGTIREIDAAAGEMFLSIAQQSQATNEIVGAVNLASSGTREVTHNIVSVARTAEETGSAAGHVLSASGELSEQAAQMRGQVRGFLDGMRRVL</sequence>
<organism evidence="6 7">
    <name type="scientific">Azorhizobium oxalatiphilum</name>
    <dbReference type="NCBI Taxonomy" id="980631"/>
    <lineage>
        <taxon>Bacteria</taxon>
        <taxon>Pseudomonadati</taxon>
        <taxon>Pseudomonadota</taxon>
        <taxon>Alphaproteobacteria</taxon>
        <taxon>Hyphomicrobiales</taxon>
        <taxon>Xanthobacteraceae</taxon>
        <taxon>Azorhizobium</taxon>
    </lineage>
</organism>
<protein>
    <submittedName>
        <fullName evidence="6">Chemotaxis protein</fullName>
    </submittedName>
</protein>
<dbReference type="Gene3D" id="3.30.450.20">
    <property type="entry name" value="PAS domain"/>
    <property type="match status" value="1"/>
</dbReference>
<reference evidence="6" key="1">
    <citation type="journal article" date="2014" name="Int. J. Syst. Evol. Microbiol.">
        <title>Complete genome sequence of Corynebacterium casei LMG S-19264T (=DSM 44701T), isolated from a smear-ripened cheese.</title>
        <authorList>
            <consortium name="US DOE Joint Genome Institute (JGI-PGF)"/>
            <person name="Walter F."/>
            <person name="Albersmeier A."/>
            <person name="Kalinowski J."/>
            <person name="Ruckert C."/>
        </authorList>
    </citation>
    <scope>NUCLEOTIDE SEQUENCE</scope>
    <source>
        <strain evidence="6">CCM 7897</strain>
    </source>
</reference>
<dbReference type="RefSeq" id="WP_280514992.1">
    <property type="nucleotide sequence ID" value="NZ_BMCT01000007.1"/>
</dbReference>
<comment type="similarity">
    <text evidence="2">Belongs to the methyl-accepting chemotaxis (MCP) protein family.</text>
</comment>
<proteinExistence type="inferred from homology"/>
<dbReference type="Pfam" id="PF08447">
    <property type="entry name" value="PAS_3"/>
    <property type="match status" value="1"/>
</dbReference>
<evidence type="ECO:0000256" key="1">
    <source>
        <dbReference type="ARBA" id="ARBA00023224"/>
    </source>
</evidence>
<dbReference type="EMBL" id="BMCT01000007">
    <property type="protein sequence ID" value="GGF78421.1"/>
    <property type="molecule type" value="Genomic_DNA"/>
</dbReference>
<evidence type="ECO:0000313" key="6">
    <source>
        <dbReference type="EMBL" id="GGF78421.1"/>
    </source>
</evidence>
<dbReference type="InterPro" id="IPR000014">
    <property type="entry name" value="PAS"/>
</dbReference>
<evidence type="ECO:0000313" key="7">
    <source>
        <dbReference type="Proteomes" id="UP000606044"/>
    </source>
</evidence>
<evidence type="ECO:0000256" key="3">
    <source>
        <dbReference type="PROSITE-ProRule" id="PRU00284"/>
    </source>
</evidence>
<evidence type="ECO:0000256" key="2">
    <source>
        <dbReference type="ARBA" id="ARBA00029447"/>
    </source>
</evidence>
<dbReference type="AlphaFoldDB" id="A0A917C8R1"/>
<dbReference type="PRINTS" id="PR00260">
    <property type="entry name" value="CHEMTRNSDUCR"/>
</dbReference>
<comment type="caution">
    <text evidence="6">The sequence shown here is derived from an EMBL/GenBank/DDBJ whole genome shotgun (WGS) entry which is preliminary data.</text>
</comment>
<dbReference type="InterPro" id="IPR004090">
    <property type="entry name" value="Chemotax_Me-accpt_rcpt"/>
</dbReference>
<accession>A0A917C8R1</accession>
<dbReference type="InterPro" id="IPR035965">
    <property type="entry name" value="PAS-like_dom_sf"/>
</dbReference>
<dbReference type="Gene3D" id="1.10.287.950">
    <property type="entry name" value="Methyl-accepting chemotaxis protein"/>
    <property type="match status" value="1"/>
</dbReference>
<dbReference type="GO" id="GO:0004888">
    <property type="term" value="F:transmembrane signaling receptor activity"/>
    <property type="evidence" value="ECO:0007669"/>
    <property type="project" value="InterPro"/>
</dbReference>
<dbReference type="InterPro" id="IPR000700">
    <property type="entry name" value="PAS-assoc_C"/>
</dbReference>
<gene>
    <name evidence="6" type="ORF">GCM10007301_43030</name>
</gene>
<dbReference type="Pfam" id="PF00015">
    <property type="entry name" value="MCPsignal"/>
    <property type="match status" value="1"/>
</dbReference>
<dbReference type="InterPro" id="IPR013655">
    <property type="entry name" value="PAS_fold_3"/>
</dbReference>
<dbReference type="PROSITE" id="PS50111">
    <property type="entry name" value="CHEMOTAXIS_TRANSDUC_2"/>
    <property type="match status" value="1"/>
</dbReference>